<evidence type="ECO:0000313" key="2">
    <source>
        <dbReference type="Proteomes" id="UP000828390"/>
    </source>
</evidence>
<dbReference type="Proteomes" id="UP000828390">
    <property type="component" value="Unassembled WGS sequence"/>
</dbReference>
<comment type="caution">
    <text evidence="1">The sequence shown here is derived from an EMBL/GenBank/DDBJ whole genome shotgun (WGS) entry which is preliminary data.</text>
</comment>
<proteinExistence type="predicted"/>
<accession>A0A9D4KHM1</accession>
<sequence>MTEANNVINPSTSDQAYTHHPLNQAPYAFRMNARMQPSRDSLNCSFRSSGMKSGKIRSKREIANDIDIDGIFFTHTFDLLGNIMFHDEYFRLVTTKRACEMVLHDDIVTDTISIEEFLQFRYDLTAVDEVILLKDRLVIHPSLREVLDGLPTEKSNSNIHNCHS</sequence>
<organism evidence="1 2">
    <name type="scientific">Dreissena polymorpha</name>
    <name type="common">Zebra mussel</name>
    <name type="synonym">Mytilus polymorpha</name>
    <dbReference type="NCBI Taxonomy" id="45954"/>
    <lineage>
        <taxon>Eukaryota</taxon>
        <taxon>Metazoa</taxon>
        <taxon>Spiralia</taxon>
        <taxon>Lophotrochozoa</taxon>
        <taxon>Mollusca</taxon>
        <taxon>Bivalvia</taxon>
        <taxon>Autobranchia</taxon>
        <taxon>Heteroconchia</taxon>
        <taxon>Euheterodonta</taxon>
        <taxon>Imparidentia</taxon>
        <taxon>Neoheterodontei</taxon>
        <taxon>Myida</taxon>
        <taxon>Dreissenoidea</taxon>
        <taxon>Dreissenidae</taxon>
        <taxon>Dreissena</taxon>
    </lineage>
</organism>
<dbReference type="EMBL" id="JAIWYP010000004">
    <property type="protein sequence ID" value="KAH3839427.1"/>
    <property type="molecule type" value="Genomic_DNA"/>
</dbReference>
<gene>
    <name evidence="1" type="ORF">DPMN_112857</name>
</gene>
<evidence type="ECO:0000313" key="1">
    <source>
        <dbReference type="EMBL" id="KAH3839427.1"/>
    </source>
</evidence>
<keyword evidence="2" id="KW-1185">Reference proteome</keyword>
<dbReference type="AlphaFoldDB" id="A0A9D4KHM1"/>
<reference evidence="1" key="1">
    <citation type="journal article" date="2019" name="bioRxiv">
        <title>The Genome of the Zebra Mussel, Dreissena polymorpha: A Resource for Invasive Species Research.</title>
        <authorList>
            <person name="McCartney M.A."/>
            <person name="Auch B."/>
            <person name="Kono T."/>
            <person name="Mallez S."/>
            <person name="Zhang Y."/>
            <person name="Obille A."/>
            <person name="Becker A."/>
            <person name="Abrahante J.E."/>
            <person name="Garbe J."/>
            <person name="Badalamenti J.P."/>
            <person name="Herman A."/>
            <person name="Mangelson H."/>
            <person name="Liachko I."/>
            <person name="Sullivan S."/>
            <person name="Sone E.D."/>
            <person name="Koren S."/>
            <person name="Silverstein K.A.T."/>
            <person name="Beckman K.B."/>
            <person name="Gohl D.M."/>
        </authorList>
    </citation>
    <scope>NUCLEOTIDE SEQUENCE</scope>
    <source>
        <strain evidence="1">Duluth1</strain>
        <tissue evidence="1">Whole animal</tissue>
    </source>
</reference>
<name>A0A9D4KHM1_DREPO</name>
<protein>
    <submittedName>
        <fullName evidence="1">Uncharacterized protein</fullName>
    </submittedName>
</protein>
<reference evidence="1" key="2">
    <citation type="submission" date="2020-11" db="EMBL/GenBank/DDBJ databases">
        <authorList>
            <person name="McCartney M.A."/>
            <person name="Auch B."/>
            <person name="Kono T."/>
            <person name="Mallez S."/>
            <person name="Becker A."/>
            <person name="Gohl D.M."/>
            <person name="Silverstein K.A.T."/>
            <person name="Koren S."/>
            <person name="Bechman K.B."/>
            <person name="Herman A."/>
            <person name="Abrahante J.E."/>
            <person name="Garbe J."/>
        </authorList>
    </citation>
    <scope>NUCLEOTIDE SEQUENCE</scope>
    <source>
        <strain evidence="1">Duluth1</strain>
        <tissue evidence="1">Whole animal</tissue>
    </source>
</reference>